<dbReference type="InterPro" id="IPR050710">
    <property type="entry name" value="Band7/mec-2_domain"/>
</dbReference>
<evidence type="ECO:0000256" key="3">
    <source>
        <dbReference type="ARBA" id="ARBA00022692"/>
    </source>
</evidence>
<keyword evidence="9" id="KW-1185">Reference proteome</keyword>
<sequence>MTGAPRKPSLALQDNPSDPGNRRPEDGPPDLEELWRNVNRRISGLFGKQGPEPTPSSGKGGGSNLGIGLAVGAAVLIWAASGFYIVPEGQQSVTTTFGQYSGTSSRAGLQWRMPYPIQSHELVNVAELRTVEIGYRGGARTKILPEALMLTDDENIIDIQFAVQYRIREDGAADFVFQNRNPEDAVKQAAETSMRAVVGRQKMDSVLYEGRADVAEEVRSIMQGILDRYKTGILVQSVAIQQAQPPEQVQAAFDDAVKAGQDRERQINEGEAYANDIIPKARGAASRLTQEAEGYRQRVVETATGDAARFKSVLTEYNRAPTVMRDRLYIDAMSQIYQNTSKLLVDTRGNGSLLYLPLDQLMRQVQSDAARGTPGSVALPAQPHDAAPAESRSRDVLRGRDRDSR</sequence>
<dbReference type="Gene3D" id="3.30.479.30">
    <property type="entry name" value="Band 7 domain"/>
    <property type="match status" value="1"/>
</dbReference>
<dbReference type="Proteomes" id="UP000675920">
    <property type="component" value="Unplaced"/>
</dbReference>
<dbReference type="InterPro" id="IPR010201">
    <property type="entry name" value="HflK"/>
</dbReference>
<reference evidence="10" key="1">
    <citation type="journal article" date="1998" name="J. Biol. Chem.">
        <title>Translocation, folding, and stability of the HflKC complex with signal anchor topogenic sequences.</title>
        <authorList>
            <person name="Kihara A."/>
            <person name="Ito K."/>
        </authorList>
    </citation>
    <scope>NUCLEOTIDE SEQUENCE</scope>
</reference>
<dbReference type="SMART" id="SM00244">
    <property type="entry name" value="PHB"/>
    <property type="match status" value="1"/>
</dbReference>
<comment type="subunit">
    <text evidence="6">HflC and HflK may interact to form a multimeric complex.</text>
</comment>
<feature type="domain" description="Band 7" evidence="8">
    <location>
        <begin position="81"/>
        <end position="257"/>
    </location>
</feature>
<evidence type="ECO:0000256" key="6">
    <source>
        <dbReference type="RuleBase" id="RU364113"/>
    </source>
</evidence>
<evidence type="ECO:0000256" key="1">
    <source>
        <dbReference type="ARBA" id="ARBA00004167"/>
    </source>
</evidence>
<comment type="similarity">
    <text evidence="2 6">Belongs to the band 7/mec-2 family. HflK subfamily.</text>
</comment>
<dbReference type="PANTHER" id="PTHR43327:SF2">
    <property type="entry name" value="MODULATOR OF FTSH PROTEASE HFLK"/>
    <property type="match status" value="1"/>
</dbReference>
<comment type="subcellular location">
    <subcellularLocation>
        <location evidence="1">Membrane</location>
        <topology evidence="1">Single-pass membrane protein</topology>
    </subcellularLocation>
</comment>
<dbReference type="GO" id="GO:0006508">
    <property type="term" value="P:proteolysis"/>
    <property type="evidence" value="ECO:0007669"/>
    <property type="project" value="UniProtKB-KW"/>
</dbReference>
<protein>
    <recommendedName>
        <fullName evidence="6">Protein HflK</fullName>
    </recommendedName>
</protein>
<dbReference type="InterPro" id="IPR020980">
    <property type="entry name" value="Membrane_HflK_N"/>
</dbReference>
<dbReference type="OrthoDB" id="9779595at2"/>
<organism evidence="9 10">
    <name type="scientific">Derxia gummosa DSM 723</name>
    <dbReference type="NCBI Taxonomy" id="1121388"/>
    <lineage>
        <taxon>Bacteria</taxon>
        <taxon>Pseudomonadati</taxon>
        <taxon>Pseudomonadota</taxon>
        <taxon>Betaproteobacteria</taxon>
        <taxon>Burkholderiales</taxon>
        <taxon>Alcaligenaceae</taxon>
        <taxon>Derxia</taxon>
    </lineage>
</organism>
<dbReference type="Pfam" id="PF12221">
    <property type="entry name" value="HflK_N"/>
    <property type="match status" value="1"/>
</dbReference>
<proteinExistence type="inferred from homology"/>
<evidence type="ECO:0000256" key="4">
    <source>
        <dbReference type="ARBA" id="ARBA00022989"/>
    </source>
</evidence>
<reference evidence="10" key="2">
    <citation type="journal article" date="1999" name="Biochemistry">
        <title>Self-processing of FtsH and its implication for the cleavage specificity of this protease.</title>
        <authorList>
            <person name="Akiyama Y."/>
        </authorList>
    </citation>
    <scope>NUCLEOTIDE SEQUENCE</scope>
</reference>
<dbReference type="Pfam" id="PF01145">
    <property type="entry name" value="Band_7"/>
    <property type="match status" value="1"/>
</dbReference>
<dbReference type="GO" id="GO:0016020">
    <property type="term" value="C:membrane"/>
    <property type="evidence" value="ECO:0007669"/>
    <property type="project" value="UniProtKB-SubCell"/>
</dbReference>
<name>A0A8B6XAT0_9BURK</name>
<reference evidence="10" key="3">
    <citation type="submission" date="2025-08" db="UniProtKB">
        <authorList>
            <consortium name="RefSeq"/>
        </authorList>
    </citation>
    <scope>IDENTIFICATION</scope>
</reference>
<dbReference type="RefSeq" id="WP_051379059.1">
    <property type="nucleotide sequence ID" value="NZ_KI519499.1"/>
</dbReference>
<keyword evidence="10" id="KW-0645">Protease</keyword>
<dbReference type="GO" id="GO:0008233">
    <property type="term" value="F:peptidase activity"/>
    <property type="evidence" value="ECO:0007669"/>
    <property type="project" value="UniProtKB-KW"/>
</dbReference>
<evidence type="ECO:0000256" key="7">
    <source>
        <dbReference type="SAM" id="MobiDB-lite"/>
    </source>
</evidence>
<comment type="function">
    <text evidence="6">HflC and HflK could encode or regulate a protease.</text>
</comment>
<dbReference type="SUPFAM" id="SSF117892">
    <property type="entry name" value="Band 7/SPFH domain"/>
    <property type="match status" value="1"/>
</dbReference>
<dbReference type="PANTHER" id="PTHR43327">
    <property type="entry name" value="STOMATIN-LIKE PROTEIN 2, MITOCHONDRIAL"/>
    <property type="match status" value="1"/>
</dbReference>
<keyword evidence="5" id="KW-0472">Membrane</keyword>
<feature type="region of interest" description="Disordered" evidence="7">
    <location>
        <begin position="1"/>
        <end position="32"/>
    </location>
</feature>
<feature type="region of interest" description="Disordered" evidence="7">
    <location>
        <begin position="367"/>
        <end position="405"/>
    </location>
</feature>
<evidence type="ECO:0000259" key="8">
    <source>
        <dbReference type="SMART" id="SM00244"/>
    </source>
</evidence>
<dbReference type="InterPro" id="IPR036013">
    <property type="entry name" value="Band_7/SPFH_dom_sf"/>
</dbReference>
<evidence type="ECO:0000256" key="5">
    <source>
        <dbReference type="ARBA" id="ARBA00023136"/>
    </source>
</evidence>
<feature type="compositionally biased region" description="Basic and acidic residues" evidence="7">
    <location>
        <begin position="391"/>
        <end position="405"/>
    </location>
</feature>
<accession>A0A8B6XAT0</accession>
<keyword evidence="4" id="KW-1133">Transmembrane helix</keyword>
<dbReference type="AlphaFoldDB" id="A0A8B6XAT0"/>
<gene>
    <name evidence="10" type="primary">hflK</name>
</gene>
<keyword evidence="10" id="KW-0378">Hydrolase</keyword>
<dbReference type="CDD" id="cd03404">
    <property type="entry name" value="SPFH_HflK"/>
    <property type="match status" value="1"/>
</dbReference>
<evidence type="ECO:0000313" key="10">
    <source>
        <dbReference type="RefSeq" id="WP_051379059.1"/>
    </source>
</evidence>
<keyword evidence="3" id="KW-0812">Transmembrane</keyword>
<dbReference type="InterPro" id="IPR001107">
    <property type="entry name" value="Band_7"/>
</dbReference>
<evidence type="ECO:0000256" key="2">
    <source>
        <dbReference type="ARBA" id="ARBA00006971"/>
    </source>
</evidence>
<evidence type="ECO:0000313" key="9">
    <source>
        <dbReference type="Proteomes" id="UP000675920"/>
    </source>
</evidence>
<dbReference type="NCBIfam" id="TIGR01933">
    <property type="entry name" value="hflK"/>
    <property type="match status" value="1"/>
</dbReference>